<dbReference type="Gramene" id="OIT33041">
    <property type="protein sequence ID" value="OIT33041"/>
    <property type="gene ID" value="A4A49_64121"/>
</dbReference>
<reference evidence="1 3" key="1">
    <citation type="submission" date="2016-11" db="EMBL/GenBank/DDBJ databases">
        <title>The genome of Nicotiana attenuata.</title>
        <authorList>
            <person name="Xu S."/>
            <person name="Brockmoeller T."/>
            <person name="Gaquerel E."/>
            <person name="Navarro A."/>
            <person name="Kuhl H."/>
            <person name="Gase K."/>
            <person name="Ling Z."/>
            <person name="Zhou W."/>
            <person name="Kreitzer C."/>
            <person name="Stanke M."/>
            <person name="Tang H."/>
            <person name="Lyons E."/>
            <person name="Pandey P."/>
            <person name="Pandey S.P."/>
            <person name="Timmermann B."/>
            <person name="Baldwin I.T."/>
        </authorList>
    </citation>
    <scope>NUCLEOTIDE SEQUENCE [LARGE SCALE GENOMIC DNA]</scope>
    <source>
        <strain evidence="3">cv. UT</strain>
        <strain evidence="1">UT</strain>
        <tissue evidence="1">Leaves</tissue>
    </source>
</reference>
<dbReference type="AlphaFoldDB" id="A0A1J6KU72"/>
<dbReference type="EMBL" id="MJEQ01000956">
    <property type="protein sequence ID" value="OIT33041.1"/>
    <property type="molecule type" value="Genomic_DNA"/>
</dbReference>
<protein>
    <submittedName>
        <fullName evidence="1">60s ribosomal protein l9-1</fullName>
    </submittedName>
</protein>
<organism evidence="1 3">
    <name type="scientific">Nicotiana attenuata</name>
    <name type="common">Coyote tobacco</name>
    <dbReference type="NCBI Taxonomy" id="49451"/>
    <lineage>
        <taxon>Eukaryota</taxon>
        <taxon>Viridiplantae</taxon>
        <taxon>Streptophyta</taxon>
        <taxon>Embryophyta</taxon>
        <taxon>Tracheophyta</taxon>
        <taxon>Spermatophyta</taxon>
        <taxon>Magnoliopsida</taxon>
        <taxon>eudicotyledons</taxon>
        <taxon>Gunneridae</taxon>
        <taxon>Pentapetalae</taxon>
        <taxon>asterids</taxon>
        <taxon>lamiids</taxon>
        <taxon>Solanales</taxon>
        <taxon>Solanaceae</taxon>
        <taxon>Nicotianoideae</taxon>
        <taxon>Nicotianeae</taxon>
        <taxon>Nicotiana</taxon>
    </lineage>
</organism>
<dbReference type="EMBL" id="MJEQ01002871">
    <property type="protein sequence ID" value="OIT26323.1"/>
    <property type="molecule type" value="Genomic_DNA"/>
</dbReference>
<keyword evidence="1" id="KW-0687">Ribonucleoprotein</keyword>
<comment type="caution">
    <text evidence="1">The sequence shown here is derived from an EMBL/GenBank/DDBJ whole genome shotgun (WGS) entry which is preliminary data.</text>
</comment>
<evidence type="ECO:0000313" key="2">
    <source>
        <dbReference type="EMBL" id="OIT33041.1"/>
    </source>
</evidence>
<dbReference type="Proteomes" id="UP000187609">
    <property type="component" value="Unassembled WGS sequence"/>
</dbReference>
<sequence>MNENKVKIYSLLAKEVTDLNGLVTTGDGGIDGEVSIHETHLVAVTFGNTSDEILNMAKSSTDSSGSLTRTKPSVDLQLLLASFLVLDQLKIEVEMLEVSDKFAPWSLYFDLLCLHLDAHAVGDIHGF</sequence>
<gene>
    <name evidence="1" type="primary">RPL9B_2</name>
    <name evidence="2" type="synonym">RPL9B_0</name>
    <name evidence="1" type="ORF">A4A49_12962</name>
    <name evidence="2" type="ORF">A4A49_64121</name>
</gene>
<proteinExistence type="predicted"/>
<evidence type="ECO:0000313" key="1">
    <source>
        <dbReference type="EMBL" id="OIT26323.1"/>
    </source>
</evidence>
<dbReference type="OMA" id="IHETHLV"/>
<keyword evidence="1" id="KW-0689">Ribosomal protein</keyword>
<name>A0A1J6KU72_NICAT</name>
<evidence type="ECO:0000313" key="3">
    <source>
        <dbReference type="Proteomes" id="UP000187609"/>
    </source>
</evidence>
<dbReference type="Gramene" id="OIT26323">
    <property type="protein sequence ID" value="OIT26323"/>
    <property type="gene ID" value="A4A49_12962"/>
</dbReference>
<keyword evidence="3" id="KW-1185">Reference proteome</keyword>
<dbReference type="GO" id="GO:0005840">
    <property type="term" value="C:ribosome"/>
    <property type="evidence" value="ECO:0007669"/>
    <property type="project" value="UniProtKB-KW"/>
</dbReference>
<accession>A0A1J6KU72</accession>